<evidence type="ECO:0000313" key="3">
    <source>
        <dbReference type="Proteomes" id="UP000092840"/>
    </source>
</evidence>
<reference evidence="1 4" key="2">
    <citation type="submission" date="2016-06" db="EMBL/GenBank/DDBJ databases">
        <authorList>
            <person name="Kjaerup R.B."/>
            <person name="Dalgaard T.S."/>
            <person name="Juul-Madsen H.R."/>
        </authorList>
    </citation>
    <scope>NUCLEOTIDE SEQUENCE [LARGE SCALE GENOMIC DNA]</scope>
    <source>
        <strain evidence="1 4">CECT 5115</strain>
    </source>
</reference>
<protein>
    <recommendedName>
        <fullName evidence="5">DUF4440 domain-containing protein</fullName>
    </recommendedName>
</protein>
<dbReference type="Proteomes" id="UP000092871">
    <property type="component" value="Unassembled WGS sequence"/>
</dbReference>
<dbReference type="OrthoDB" id="5734488at2"/>
<evidence type="ECO:0000313" key="2">
    <source>
        <dbReference type="EMBL" id="SBT20756.1"/>
    </source>
</evidence>
<keyword evidence="3" id="KW-1185">Reference proteome</keyword>
<dbReference type="AlphaFoldDB" id="A0A1C3JS50"/>
<gene>
    <name evidence="1" type="ORF">MGA5115_02062</name>
    <name evidence="2" type="ORF">MGA5116_01343</name>
</gene>
<organism evidence="1 4">
    <name type="scientific">Marinomonas gallaica</name>
    <dbReference type="NCBI Taxonomy" id="1806667"/>
    <lineage>
        <taxon>Bacteria</taxon>
        <taxon>Pseudomonadati</taxon>
        <taxon>Pseudomonadota</taxon>
        <taxon>Gammaproteobacteria</taxon>
        <taxon>Oceanospirillales</taxon>
        <taxon>Oceanospirillaceae</taxon>
        <taxon>Marinomonas</taxon>
    </lineage>
</organism>
<evidence type="ECO:0008006" key="5">
    <source>
        <dbReference type="Google" id="ProtNLM"/>
    </source>
</evidence>
<sequence>MDILEQSDADIRKVAETIWGDMVNGANSRDWDIYSQHMLAESVTEQARASVEHQWQYSKMFTSLTEEREFMGVLRQMDHVLVLWKQWSTKVEGDFLVMLYLKSVEGDVKVIGSWIR</sequence>
<accession>A0A1C3JS50</accession>
<dbReference type="EMBL" id="FLRB01000008">
    <property type="protein sequence ID" value="SBT20756.1"/>
    <property type="molecule type" value="Genomic_DNA"/>
</dbReference>
<reference evidence="2 3" key="1">
    <citation type="submission" date="2016-06" db="EMBL/GenBank/DDBJ databases">
        <authorList>
            <person name="Rodrigo-Torres L."/>
            <person name="Arahal D.R."/>
        </authorList>
    </citation>
    <scope>NUCLEOTIDE SEQUENCE [LARGE SCALE GENOMIC DNA]</scope>
    <source>
        <strain evidence="2 3">CECT 5116</strain>
    </source>
</reference>
<dbReference type="Proteomes" id="UP000092840">
    <property type="component" value="Unassembled WGS sequence"/>
</dbReference>
<name>A0A1C3JS50_9GAMM</name>
<proteinExistence type="predicted"/>
<evidence type="ECO:0000313" key="4">
    <source>
        <dbReference type="Proteomes" id="UP000092871"/>
    </source>
</evidence>
<dbReference type="EMBL" id="FLRA01000014">
    <property type="protein sequence ID" value="SBT17945.1"/>
    <property type="molecule type" value="Genomic_DNA"/>
</dbReference>
<dbReference type="RefSeq" id="WP_067035911.1">
    <property type="nucleotide sequence ID" value="NZ_FLRA01000014.1"/>
</dbReference>
<evidence type="ECO:0000313" key="1">
    <source>
        <dbReference type="EMBL" id="SBT17945.1"/>
    </source>
</evidence>